<dbReference type="InterPro" id="IPR036397">
    <property type="entry name" value="RNaseH_sf"/>
</dbReference>
<dbReference type="GO" id="GO:0003676">
    <property type="term" value="F:nucleic acid binding"/>
    <property type="evidence" value="ECO:0007669"/>
    <property type="project" value="InterPro"/>
</dbReference>
<gene>
    <name evidence="1" type="primary">NCL1_41798</name>
    <name evidence="1" type="ORF">TNIN_408651</name>
</gene>
<dbReference type="Proteomes" id="UP000886998">
    <property type="component" value="Unassembled WGS sequence"/>
</dbReference>
<organism evidence="1 2">
    <name type="scientific">Trichonephila inaurata madagascariensis</name>
    <dbReference type="NCBI Taxonomy" id="2747483"/>
    <lineage>
        <taxon>Eukaryota</taxon>
        <taxon>Metazoa</taxon>
        <taxon>Ecdysozoa</taxon>
        <taxon>Arthropoda</taxon>
        <taxon>Chelicerata</taxon>
        <taxon>Arachnida</taxon>
        <taxon>Araneae</taxon>
        <taxon>Araneomorphae</taxon>
        <taxon>Entelegynae</taxon>
        <taxon>Araneoidea</taxon>
        <taxon>Nephilidae</taxon>
        <taxon>Trichonephila</taxon>
        <taxon>Trichonephila inaurata</taxon>
    </lineage>
</organism>
<dbReference type="AlphaFoldDB" id="A0A8X6WRM1"/>
<name>A0A8X6WRM1_9ARAC</name>
<dbReference type="OrthoDB" id="6537988at2759"/>
<evidence type="ECO:0008006" key="3">
    <source>
        <dbReference type="Google" id="ProtNLM"/>
    </source>
</evidence>
<dbReference type="InterPro" id="IPR001888">
    <property type="entry name" value="Transposase_1"/>
</dbReference>
<evidence type="ECO:0000313" key="1">
    <source>
        <dbReference type="EMBL" id="GFY39119.1"/>
    </source>
</evidence>
<proteinExistence type="predicted"/>
<dbReference type="Pfam" id="PF01359">
    <property type="entry name" value="Transposase_1"/>
    <property type="match status" value="1"/>
</dbReference>
<dbReference type="EMBL" id="BMAV01001214">
    <property type="protein sequence ID" value="GFY39119.1"/>
    <property type="molecule type" value="Genomic_DNA"/>
</dbReference>
<keyword evidence="2" id="KW-1185">Reference proteome</keyword>
<reference evidence="1" key="1">
    <citation type="submission" date="2020-08" db="EMBL/GenBank/DDBJ databases">
        <title>Multicomponent nature underlies the extraordinary mechanical properties of spider dragline silk.</title>
        <authorList>
            <person name="Kono N."/>
            <person name="Nakamura H."/>
            <person name="Mori M."/>
            <person name="Yoshida Y."/>
            <person name="Ohtoshi R."/>
            <person name="Malay A.D."/>
            <person name="Moran D.A.P."/>
            <person name="Tomita M."/>
            <person name="Numata K."/>
            <person name="Arakawa K."/>
        </authorList>
    </citation>
    <scope>NUCLEOTIDE SEQUENCE</scope>
</reference>
<evidence type="ECO:0000313" key="2">
    <source>
        <dbReference type="Proteomes" id="UP000886998"/>
    </source>
</evidence>
<dbReference type="Gene3D" id="3.30.420.10">
    <property type="entry name" value="Ribonuclease H-like superfamily/Ribonuclease H"/>
    <property type="match status" value="1"/>
</dbReference>
<sequence length="138" mass="15859">MEATGVRESKHQETHRPAILQEMSCYTYLVNRSARWVLHALTNAQRAYELELKRQSAEWRHAGSPRRQKVRQNPSSVKLMVIVAFDVRGVLVCHFVPHGRTVTAQYYMDFLVRQVQRGVRDKCPDLVDSAIILLGNAT</sequence>
<protein>
    <recommendedName>
        <fullName evidence="3">Transposase</fullName>
    </recommendedName>
</protein>
<accession>A0A8X6WRM1</accession>
<comment type="caution">
    <text evidence="1">The sequence shown here is derived from an EMBL/GenBank/DDBJ whole genome shotgun (WGS) entry which is preliminary data.</text>
</comment>